<dbReference type="AlphaFoldDB" id="A0A1M4UFE3"/>
<dbReference type="InterPro" id="IPR014487">
    <property type="entry name" value="DUF3151"/>
</dbReference>
<dbReference type="STRING" id="2017.SAMN05444320_101403"/>
<organism evidence="2 3">
    <name type="scientific">Streptoalloteichus hindustanus</name>
    <dbReference type="NCBI Taxonomy" id="2017"/>
    <lineage>
        <taxon>Bacteria</taxon>
        <taxon>Bacillati</taxon>
        <taxon>Actinomycetota</taxon>
        <taxon>Actinomycetes</taxon>
        <taxon>Pseudonocardiales</taxon>
        <taxon>Pseudonocardiaceae</taxon>
        <taxon>Streptoalloteichus</taxon>
    </lineage>
</organism>
<gene>
    <name evidence="2" type="ORF">SAMN05444320_101403</name>
</gene>
<sequence>MRHDGRMTLQGNLLGPEPTLLPDNDEPRDALDAGRPPADVARAHPEFSAAWAALAEAALAAGDPVAAYAYARTGYHRGLDQLRRAGWKGHGPVPWSHRPNQGFLRALAALAMAAGEIGETAEYERCRQFLADSDPAAAAATGLA</sequence>
<evidence type="ECO:0000256" key="1">
    <source>
        <dbReference type="SAM" id="MobiDB-lite"/>
    </source>
</evidence>
<evidence type="ECO:0000313" key="3">
    <source>
        <dbReference type="Proteomes" id="UP000184501"/>
    </source>
</evidence>
<proteinExistence type="predicted"/>
<keyword evidence="3" id="KW-1185">Reference proteome</keyword>
<reference evidence="2 3" key="1">
    <citation type="submission" date="2016-11" db="EMBL/GenBank/DDBJ databases">
        <authorList>
            <person name="Jaros S."/>
            <person name="Januszkiewicz K."/>
            <person name="Wedrychowicz H."/>
        </authorList>
    </citation>
    <scope>NUCLEOTIDE SEQUENCE [LARGE SCALE GENOMIC DNA]</scope>
    <source>
        <strain evidence="2 3">DSM 44523</strain>
    </source>
</reference>
<accession>A0A1M4UFE3</accession>
<dbReference type="Pfam" id="PF11349">
    <property type="entry name" value="DUF3151"/>
    <property type="match status" value="1"/>
</dbReference>
<feature type="region of interest" description="Disordered" evidence="1">
    <location>
        <begin position="1"/>
        <end position="39"/>
    </location>
</feature>
<dbReference type="PIRSF" id="PIRSF017349">
    <property type="entry name" value="UCP017349"/>
    <property type="match status" value="1"/>
</dbReference>
<dbReference type="EMBL" id="FQVN01000001">
    <property type="protein sequence ID" value="SHE55415.1"/>
    <property type="molecule type" value="Genomic_DNA"/>
</dbReference>
<evidence type="ECO:0008006" key="4">
    <source>
        <dbReference type="Google" id="ProtNLM"/>
    </source>
</evidence>
<evidence type="ECO:0000313" key="2">
    <source>
        <dbReference type="EMBL" id="SHE55415.1"/>
    </source>
</evidence>
<protein>
    <recommendedName>
        <fullName evidence="4">DUF3151 domain-containing protein</fullName>
    </recommendedName>
</protein>
<dbReference type="Proteomes" id="UP000184501">
    <property type="component" value="Unassembled WGS sequence"/>
</dbReference>
<name>A0A1M4UFE3_STRHI</name>
<dbReference type="OrthoDB" id="3826919at2"/>